<sequence>MNCMENGCNEEATYHETNRIHGELNYCKKHAKAYNNVMDVLGF</sequence>
<dbReference type="AlphaFoldDB" id="A0A0F9F7A3"/>
<gene>
    <name evidence="1" type="ORF">LCGC14_1986650</name>
</gene>
<reference evidence="1" key="1">
    <citation type="journal article" date="2015" name="Nature">
        <title>Complex archaea that bridge the gap between prokaryotes and eukaryotes.</title>
        <authorList>
            <person name="Spang A."/>
            <person name="Saw J.H."/>
            <person name="Jorgensen S.L."/>
            <person name="Zaremba-Niedzwiedzka K."/>
            <person name="Martijn J."/>
            <person name="Lind A.E."/>
            <person name="van Eijk R."/>
            <person name="Schleper C."/>
            <person name="Guy L."/>
            <person name="Ettema T.J."/>
        </authorList>
    </citation>
    <scope>NUCLEOTIDE SEQUENCE</scope>
</reference>
<organism evidence="1">
    <name type="scientific">marine sediment metagenome</name>
    <dbReference type="NCBI Taxonomy" id="412755"/>
    <lineage>
        <taxon>unclassified sequences</taxon>
        <taxon>metagenomes</taxon>
        <taxon>ecological metagenomes</taxon>
    </lineage>
</organism>
<comment type="caution">
    <text evidence="1">The sequence shown here is derived from an EMBL/GenBank/DDBJ whole genome shotgun (WGS) entry which is preliminary data.</text>
</comment>
<accession>A0A0F9F7A3</accession>
<name>A0A0F9F7A3_9ZZZZ</name>
<dbReference type="EMBL" id="LAZR01022326">
    <property type="protein sequence ID" value="KKL82249.1"/>
    <property type="molecule type" value="Genomic_DNA"/>
</dbReference>
<evidence type="ECO:0000313" key="1">
    <source>
        <dbReference type="EMBL" id="KKL82249.1"/>
    </source>
</evidence>
<protein>
    <submittedName>
        <fullName evidence="1">Uncharacterized protein</fullName>
    </submittedName>
</protein>
<proteinExistence type="predicted"/>